<dbReference type="Gene3D" id="2.60.40.420">
    <property type="entry name" value="Cupredoxins - blue copper proteins"/>
    <property type="match status" value="1"/>
</dbReference>
<accession>A0A916J8X8</accession>
<evidence type="ECO:0000313" key="3">
    <source>
        <dbReference type="Proteomes" id="UP000742786"/>
    </source>
</evidence>
<sequence>MSRHARKIGSLPATAGCMRSWGGPSRAWGRLLPHLLFVALLWFGLGWATDSHAQASELPTFHVVAKGGRLSPERIEVPAGKRIKLIIQNEGPGPIEFENLDMRVEKVLAPGGTSFVVIPPLKPGTYTFIDEFHRGTGSMQLIAR</sequence>
<feature type="domain" description="EfeO-type cupredoxin-like" evidence="1">
    <location>
        <begin position="43"/>
        <end position="137"/>
    </location>
</feature>
<dbReference type="InterPro" id="IPR008972">
    <property type="entry name" value="Cupredoxin"/>
</dbReference>
<dbReference type="InterPro" id="IPR028096">
    <property type="entry name" value="EfeO_Cupredoxin"/>
</dbReference>
<evidence type="ECO:0000259" key="1">
    <source>
        <dbReference type="Pfam" id="PF13473"/>
    </source>
</evidence>
<dbReference type="Pfam" id="PF13473">
    <property type="entry name" value="Cupredoxin_1"/>
    <property type="match status" value="1"/>
</dbReference>
<dbReference type="SUPFAM" id="SSF49503">
    <property type="entry name" value="Cupredoxins"/>
    <property type="match status" value="1"/>
</dbReference>
<protein>
    <recommendedName>
        <fullName evidence="1">EfeO-type cupredoxin-like domain-containing protein</fullName>
    </recommendedName>
</protein>
<organism evidence="2 3">
    <name type="scientific">Georgfuchsia toluolica</name>
    <dbReference type="NCBI Taxonomy" id="424218"/>
    <lineage>
        <taxon>Bacteria</taxon>
        <taxon>Pseudomonadati</taxon>
        <taxon>Pseudomonadota</taxon>
        <taxon>Betaproteobacteria</taxon>
        <taxon>Nitrosomonadales</taxon>
        <taxon>Sterolibacteriaceae</taxon>
        <taxon>Georgfuchsia</taxon>
    </lineage>
</organism>
<reference evidence="2" key="1">
    <citation type="submission" date="2021-04" db="EMBL/GenBank/DDBJ databases">
        <authorList>
            <person name="Hornung B."/>
        </authorList>
    </citation>
    <scope>NUCLEOTIDE SEQUENCE</scope>
    <source>
        <strain evidence="2">G5G6</strain>
    </source>
</reference>
<keyword evidence="3" id="KW-1185">Reference proteome</keyword>
<dbReference type="EMBL" id="CAJQUM010000001">
    <property type="protein sequence ID" value="CAG4885347.1"/>
    <property type="molecule type" value="Genomic_DNA"/>
</dbReference>
<dbReference type="AlphaFoldDB" id="A0A916J8X8"/>
<dbReference type="RefSeq" id="WP_220637095.1">
    <property type="nucleotide sequence ID" value="NZ_CAJQUM010000001.1"/>
</dbReference>
<proteinExistence type="predicted"/>
<comment type="caution">
    <text evidence="2">The sequence shown here is derived from an EMBL/GenBank/DDBJ whole genome shotgun (WGS) entry which is preliminary data.</text>
</comment>
<dbReference type="Proteomes" id="UP000742786">
    <property type="component" value="Unassembled WGS sequence"/>
</dbReference>
<gene>
    <name evidence="2" type="ORF">GTOL_13230</name>
</gene>
<evidence type="ECO:0000313" key="2">
    <source>
        <dbReference type="EMBL" id="CAG4885347.1"/>
    </source>
</evidence>
<name>A0A916J8X8_9PROT</name>